<proteinExistence type="predicted"/>
<gene>
    <name evidence="1" type="ORF">EVAR_6651_1</name>
</gene>
<dbReference type="AlphaFoldDB" id="A0A4C1TLR8"/>
<reference evidence="1 2" key="1">
    <citation type="journal article" date="2019" name="Commun. Biol.">
        <title>The bagworm genome reveals a unique fibroin gene that provides high tensile strength.</title>
        <authorList>
            <person name="Kono N."/>
            <person name="Nakamura H."/>
            <person name="Ohtoshi R."/>
            <person name="Tomita M."/>
            <person name="Numata K."/>
            <person name="Arakawa K."/>
        </authorList>
    </citation>
    <scope>NUCLEOTIDE SEQUENCE [LARGE SCALE GENOMIC DNA]</scope>
</reference>
<organism evidence="1 2">
    <name type="scientific">Eumeta variegata</name>
    <name type="common">Bagworm moth</name>
    <name type="synonym">Eumeta japonica</name>
    <dbReference type="NCBI Taxonomy" id="151549"/>
    <lineage>
        <taxon>Eukaryota</taxon>
        <taxon>Metazoa</taxon>
        <taxon>Ecdysozoa</taxon>
        <taxon>Arthropoda</taxon>
        <taxon>Hexapoda</taxon>
        <taxon>Insecta</taxon>
        <taxon>Pterygota</taxon>
        <taxon>Neoptera</taxon>
        <taxon>Endopterygota</taxon>
        <taxon>Lepidoptera</taxon>
        <taxon>Glossata</taxon>
        <taxon>Ditrysia</taxon>
        <taxon>Tineoidea</taxon>
        <taxon>Psychidae</taxon>
        <taxon>Oiketicinae</taxon>
        <taxon>Eumeta</taxon>
    </lineage>
</organism>
<dbReference type="EMBL" id="BGZK01000068">
    <property type="protein sequence ID" value="GBP15005.1"/>
    <property type="molecule type" value="Genomic_DNA"/>
</dbReference>
<sequence length="100" mass="10811">MEQVRLSLIAVVGFHFPRAIRAHLPSDSHYLPLRQVSPPAGAVAARLRIKQTLMYAYSYLNIVAERGEAMVTRGSTSQTMGACGRRPAGAGAAARGRVIY</sequence>
<comment type="caution">
    <text evidence="1">The sequence shown here is derived from an EMBL/GenBank/DDBJ whole genome shotgun (WGS) entry which is preliminary data.</text>
</comment>
<dbReference type="Proteomes" id="UP000299102">
    <property type="component" value="Unassembled WGS sequence"/>
</dbReference>
<evidence type="ECO:0000313" key="1">
    <source>
        <dbReference type="EMBL" id="GBP15005.1"/>
    </source>
</evidence>
<protein>
    <submittedName>
        <fullName evidence="1">Uncharacterized protein</fullName>
    </submittedName>
</protein>
<accession>A0A4C1TLR8</accession>
<evidence type="ECO:0000313" key="2">
    <source>
        <dbReference type="Proteomes" id="UP000299102"/>
    </source>
</evidence>
<keyword evidence="2" id="KW-1185">Reference proteome</keyword>
<name>A0A4C1TLR8_EUMVA</name>